<gene>
    <name evidence="2" type="ORF">PU560_02185</name>
</gene>
<proteinExistence type="predicted"/>
<feature type="non-terminal residue" evidence="2">
    <location>
        <position position="229"/>
    </location>
</feature>
<evidence type="ECO:0000313" key="3">
    <source>
        <dbReference type="Proteomes" id="UP001165561"/>
    </source>
</evidence>
<evidence type="ECO:0000256" key="1">
    <source>
        <dbReference type="SAM" id="Phobius"/>
    </source>
</evidence>
<feature type="transmembrane region" description="Helical" evidence="1">
    <location>
        <begin position="59"/>
        <end position="76"/>
    </location>
</feature>
<feature type="transmembrane region" description="Helical" evidence="1">
    <location>
        <begin position="6"/>
        <end position="28"/>
    </location>
</feature>
<keyword evidence="3" id="KW-1185">Reference proteome</keyword>
<dbReference type="InterPro" id="IPR025291">
    <property type="entry name" value="DUF4153"/>
</dbReference>
<feature type="transmembrane region" description="Helical" evidence="1">
    <location>
        <begin position="182"/>
        <end position="204"/>
    </location>
</feature>
<feature type="transmembrane region" description="Helical" evidence="1">
    <location>
        <begin position="35"/>
        <end position="53"/>
    </location>
</feature>
<protein>
    <submittedName>
        <fullName evidence="2">Histidine kinase</fullName>
    </submittedName>
</protein>
<organism evidence="2 3">
    <name type="scientific">Georgenia halotolerans</name>
    <dbReference type="NCBI Taxonomy" id="3028317"/>
    <lineage>
        <taxon>Bacteria</taxon>
        <taxon>Bacillati</taxon>
        <taxon>Actinomycetota</taxon>
        <taxon>Actinomycetes</taxon>
        <taxon>Micrococcales</taxon>
        <taxon>Bogoriellaceae</taxon>
        <taxon>Georgenia</taxon>
    </lineage>
</organism>
<keyword evidence="2" id="KW-0808">Transferase</keyword>
<dbReference type="GO" id="GO:0016301">
    <property type="term" value="F:kinase activity"/>
    <property type="evidence" value="ECO:0007669"/>
    <property type="project" value="UniProtKB-KW"/>
</dbReference>
<comment type="caution">
    <text evidence="2">The sequence shown here is derived from an EMBL/GenBank/DDBJ whole genome shotgun (WGS) entry which is preliminary data.</text>
</comment>
<accession>A0ABT5TUA4</accession>
<keyword evidence="1" id="KW-0812">Transmembrane</keyword>
<keyword evidence="1" id="KW-1133">Transmembrane helix</keyword>
<feature type="transmembrane region" description="Helical" evidence="1">
    <location>
        <begin position="81"/>
        <end position="98"/>
    </location>
</feature>
<reference evidence="2" key="1">
    <citation type="submission" date="2023-02" db="EMBL/GenBank/DDBJ databases">
        <title>Georgenia sp.10Sc9-8, isolated from a soil sample collected from the Taklamakan desert.</title>
        <authorList>
            <person name="Liu S."/>
        </authorList>
    </citation>
    <scope>NUCLEOTIDE SEQUENCE</scope>
    <source>
        <strain evidence="2">10Sc9-8</strain>
    </source>
</reference>
<dbReference type="EMBL" id="JARACI010000389">
    <property type="protein sequence ID" value="MDD9205273.1"/>
    <property type="molecule type" value="Genomic_DNA"/>
</dbReference>
<dbReference type="Pfam" id="PF13687">
    <property type="entry name" value="DUF4153"/>
    <property type="match status" value="1"/>
</dbReference>
<keyword evidence="1" id="KW-0472">Membrane</keyword>
<dbReference type="Proteomes" id="UP001165561">
    <property type="component" value="Unassembled WGS sequence"/>
</dbReference>
<sequence length="229" mass="23899">MWPEPALTTAPVPVVGSLLVGALAAIVLPNRDLGLGAFVLLLLAGALILWTSVRRTHPWTVASAALCVALGSFVVLRAAEWLTVLSLLVVAVLVTTALTGARRVVGMAAAAAAWVLSAVRGLPLLSRTLAALSRHRVLWPVLRTAAVSLVALVVFGGLFASGDAVFGSWVAPLVPDLAWDELILRTFVLVVVGGVVLAGCYLALNPPRVEAVGPPAPRPVTRAWEWLVP</sequence>
<feature type="transmembrane region" description="Helical" evidence="1">
    <location>
        <begin position="137"/>
        <end position="162"/>
    </location>
</feature>
<feature type="transmembrane region" description="Helical" evidence="1">
    <location>
        <begin position="104"/>
        <end position="125"/>
    </location>
</feature>
<name>A0ABT5TUA4_9MICO</name>
<keyword evidence="2" id="KW-0418">Kinase</keyword>
<evidence type="ECO:0000313" key="2">
    <source>
        <dbReference type="EMBL" id="MDD9205273.1"/>
    </source>
</evidence>